<dbReference type="WBParaSite" id="ALUE_0001852901-mRNA-1">
    <property type="protein sequence ID" value="ALUE_0001852901-mRNA-1"/>
    <property type="gene ID" value="ALUE_0001852901"/>
</dbReference>
<evidence type="ECO:0000313" key="2">
    <source>
        <dbReference type="WBParaSite" id="ALUE_0001852901-mRNA-1"/>
    </source>
</evidence>
<accession>A0A9J2QAL4</accession>
<keyword evidence="1" id="KW-1185">Reference proteome</keyword>
<evidence type="ECO:0000313" key="1">
    <source>
        <dbReference type="Proteomes" id="UP000036681"/>
    </source>
</evidence>
<dbReference type="Proteomes" id="UP000036681">
    <property type="component" value="Unplaced"/>
</dbReference>
<name>A0A9J2QAL4_ASCLU</name>
<dbReference type="AlphaFoldDB" id="A0A9J2QAL4"/>
<sequence>MLCESYSDLTSLIVHVRVQRISGWYYRSLTDNLSLIRFYMGLPSILYFKLMHRLQKNTAAFEKERKFRCILHQSLFHFRPVRLHKNRSSVLYIDRLLDFLKYDASFYKFQSLLVTHGVSVE</sequence>
<protein>
    <submittedName>
        <fullName evidence="2">Uncharacterized protein</fullName>
    </submittedName>
</protein>
<proteinExistence type="predicted"/>
<reference evidence="2" key="1">
    <citation type="submission" date="2023-03" db="UniProtKB">
        <authorList>
            <consortium name="WormBaseParasite"/>
        </authorList>
    </citation>
    <scope>IDENTIFICATION</scope>
</reference>
<organism evidence="1 2">
    <name type="scientific">Ascaris lumbricoides</name>
    <name type="common">Giant roundworm</name>
    <dbReference type="NCBI Taxonomy" id="6252"/>
    <lineage>
        <taxon>Eukaryota</taxon>
        <taxon>Metazoa</taxon>
        <taxon>Ecdysozoa</taxon>
        <taxon>Nematoda</taxon>
        <taxon>Chromadorea</taxon>
        <taxon>Rhabditida</taxon>
        <taxon>Spirurina</taxon>
        <taxon>Ascaridomorpha</taxon>
        <taxon>Ascaridoidea</taxon>
        <taxon>Ascarididae</taxon>
        <taxon>Ascaris</taxon>
    </lineage>
</organism>